<accession>A0A381WK95</accession>
<proteinExistence type="predicted"/>
<protein>
    <recommendedName>
        <fullName evidence="2">N-acetyltransferase domain-containing protein</fullName>
    </recommendedName>
</protein>
<organism evidence="1">
    <name type="scientific">marine metagenome</name>
    <dbReference type="NCBI Taxonomy" id="408172"/>
    <lineage>
        <taxon>unclassified sequences</taxon>
        <taxon>metagenomes</taxon>
        <taxon>ecological metagenomes</taxon>
    </lineage>
</organism>
<name>A0A381WK95_9ZZZZ</name>
<feature type="non-terminal residue" evidence="1">
    <location>
        <position position="63"/>
    </location>
</feature>
<evidence type="ECO:0008006" key="2">
    <source>
        <dbReference type="Google" id="ProtNLM"/>
    </source>
</evidence>
<reference evidence="1" key="1">
    <citation type="submission" date="2018-05" db="EMBL/GenBank/DDBJ databases">
        <authorList>
            <person name="Lanie J.A."/>
            <person name="Ng W.-L."/>
            <person name="Kazmierczak K.M."/>
            <person name="Andrzejewski T.M."/>
            <person name="Davidsen T.M."/>
            <person name="Wayne K.J."/>
            <person name="Tettelin H."/>
            <person name="Glass J.I."/>
            <person name="Rusch D."/>
            <person name="Podicherti R."/>
            <person name="Tsui H.-C.T."/>
            <person name="Winkler M.E."/>
        </authorList>
    </citation>
    <scope>NUCLEOTIDE SEQUENCE</scope>
</reference>
<dbReference type="AlphaFoldDB" id="A0A381WK95"/>
<sequence>MSIKIEKVSYNNSKDLQVLKAILSKWFENPKELNWTDPRINYPFNFNKWVELTYKDSNVKSFI</sequence>
<evidence type="ECO:0000313" key="1">
    <source>
        <dbReference type="EMBL" id="SVA52936.1"/>
    </source>
</evidence>
<dbReference type="EMBL" id="UINC01012075">
    <property type="protein sequence ID" value="SVA52936.1"/>
    <property type="molecule type" value="Genomic_DNA"/>
</dbReference>
<gene>
    <name evidence="1" type="ORF">METZ01_LOCUS105790</name>
</gene>